<evidence type="ECO:0000256" key="2">
    <source>
        <dbReference type="ARBA" id="ARBA00022729"/>
    </source>
</evidence>
<dbReference type="InterPro" id="IPR029058">
    <property type="entry name" value="AB_hydrolase_fold"/>
</dbReference>
<keyword evidence="8" id="KW-1185">Reference proteome</keyword>
<comment type="similarity">
    <text evidence="1">Belongs to the peptidase S33 family.</text>
</comment>
<dbReference type="HOGENOM" id="CLU_013364_3_2_0"/>
<dbReference type="AlphaFoldDB" id="E8UA72"/>
<dbReference type="KEGG" id="dmr:Deima_2323"/>
<dbReference type="EMBL" id="CP002454">
    <property type="protein sequence ID" value="ADV67961.1"/>
    <property type="molecule type" value="Genomic_DNA"/>
</dbReference>
<evidence type="ECO:0000259" key="6">
    <source>
        <dbReference type="Pfam" id="PF08386"/>
    </source>
</evidence>
<feature type="domain" description="AB hydrolase-1" evidence="5">
    <location>
        <begin position="100"/>
        <end position="284"/>
    </location>
</feature>
<feature type="chain" id="PRO_5003231843" evidence="4">
    <location>
        <begin position="20"/>
        <end position="605"/>
    </location>
</feature>
<dbReference type="InterPro" id="IPR000073">
    <property type="entry name" value="AB_hydrolase_1"/>
</dbReference>
<dbReference type="InterPro" id="IPR051601">
    <property type="entry name" value="Serine_prot/Carboxylest_S33"/>
</dbReference>
<dbReference type="eggNOG" id="COG0596">
    <property type="taxonomic scope" value="Bacteria"/>
</dbReference>
<organism evidence="7 8">
    <name type="scientific">Deinococcus maricopensis (strain DSM 21211 / LMG 22137 / NRRL B-23946 / LB-34)</name>
    <dbReference type="NCBI Taxonomy" id="709986"/>
    <lineage>
        <taxon>Bacteria</taxon>
        <taxon>Thermotogati</taxon>
        <taxon>Deinococcota</taxon>
        <taxon>Deinococci</taxon>
        <taxon>Deinococcales</taxon>
        <taxon>Deinococcaceae</taxon>
        <taxon>Deinococcus</taxon>
    </lineage>
</organism>
<keyword evidence="2 4" id="KW-0732">Signal</keyword>
<feature type="signal peptide" evidence="4">
    <location>
        <begin position="1"/>
        <end position="19"/>
    </location>
</feature>
<gene>
    <name evidence="7" type="ordered locus">Deima_2323</name>
</gene>
<dbReference type="Proteomes" id="UP000008635">
    <property type="component" value="Chromosome"/>
</dbReference>
<reference evidence="8" key="2">
    <citation type="submission" date="2011-01" db="EMBL/GenBank/DDBJ databases">
        <title>The complete genome of Deinococcus maricopensis DSM 21211.</title>
        <authorList>
            <consortium name="US DOE Joint Genome Institute (JGI-PGF)"/>
            <person name="Lucas S."/>
            <person name="Copeland A."/>
            <person name="Lapidus A."/>
            <person name="Goodwin L."/>
            <person name="Pitluck S."/>
            <person name="Kyrpides N."/>
            <person name="Mavromatis K."/>
            <person name="Pagani I."/>
            <person name="Ivanova N."/>
            <person name="Ovchinnikova G."/>
            <person name="Zeytun A."/>
            <person name="Detter J.C."/>
            <person name="Han C."/>
            <person name="Land M."/>
            <person name="Hauser L."/>
            <person name="Markowitz V."/>
            <person name="Cheng J.-F."/>
            <person name="Hugenholtz P."/>
            <person name="Woyke T."/>
            <person name="Wu D."/>
            <person name="Pukall R."/>
            <person name="Gehrich-Schroeter G."/>
            <person name="Brambilla E."/>
            <person name="Klenk H.-P."/>
            <person name="Eisen J.A."/>
        </authorList>
    </citation>
    <scope>NUCLEOTIDE SEQUENCE [LARGE SCALE GENOMIC DNA]</scope>
    <source>
        <strain evidence="8">DSM 21211 / LMG 22137 / NRRL B-23946 / LB-34</strain>
    </source>
</reference>
<dbReference type="Pfam" id="PF00561">
    <property type="entry name" value="Abhydrolase_1"/>
    <property type="match status" value="1"/>
</dbReference>
<dbReference type="PROSITE" id="PS51257">
    <property type="entry name" value="PROKAR_LIPOPROTEIN"/>
    <property type="match status" value="1"/>
</dbReference>
<dbReference type="Pfam" id="PF08386">
    <property type="entry name" value="Abhydrolase_4"/>
    <property type="match status" value="1"/>
</dbReference>
<dbReference type="Gene3D" id="3.40.50.1820">
    <property type="entry name" value="alpha/beta hydrolase"/>
    <property type="match status" value="1"/>
</dbReference>
<reference evidence="7 8" key="1">
    <citation type="journal article" date="2011" name="Stand. Genomic Sci.">
        <title>Complete genome sequence of Deinococcus maricopensis type strain (LB-34).</title>
        <authorList>
            <person name="Pukall R."/>
            <person name="Zeytun A."/>
            <person name="Lucas S."/>
            <person name="Lapidus A."/>
            <person name="Hammon N."/>
            <person name="Deshpande S."/>
            <person name="Nolan M."/>
            <person name="Cheng J.F."/>
            <person name="Pitluck S."/>
            <person name="Liolios K."/>
            <person name="Pagani I."/>
            <person name="Mikhailova N."/>
            <person name="Ivanova N."/>
            <person name="Mavromatis K."/>
            <person name="Pati A."/>
            <person name="Tapia R."/>
            <person name="Han C."/>
            <person name="Goodwin L."/>
            <person name="Chen A."/>
            <person name="Palaniappan K."/>
            <person name="Land M."/>
            <person name="Hauser L."/>
            <person name="Chang Y.J."/>
            <person name="Jeffries C.D."/>
            <person name="Brambilla E.M."/>
            <person name="Rohde M."/>
            <person name="Goker M."/>
            <person name="Detter J.C."/>
            <person name="Woyke T."/>
            <person name="Bristow J."/>
            <person name="Eisen J.A."/>
            <person name="Markowitz V."/>
            <person name="Hugenholtz P."/>
            <person name="Kyrpides N.C."/>
            <person name="Klenk H.P."/>
        </authorList>
    </citation>
    <scope>NUCLEOTIDE SEQUENCE [LARGE SCALE GENOMIC DNA]</scope>
    <source>
        <strain evidence="8">DSM 21211 / LMG 22137 / NRRL B-23946 / LB-34</strain>
    </source>
</reference>
<dbReference type="PANTHER" id="PTHR43248">
    <property type="entry name" value="2-SUCCINYL-6-HYDROXY-2,4-CYCLOHEXADIENE-1-CARBOXYLATE SYNTHASE"/>
    <property type="match status" value="1"/>
</dbReference>
<evidence type="ECO:0000259" key="5">
    <source>
        <dbReference type="Pfam" id="PF00561"/>
    </source>
</evidence>
<dbReference type="PANTHER" id="PTHR43248:SF29">
    <property type="entry name" value="TRIPEPTIDYL AMINOPEPTIDASE"/>
    <property type="match status" value="1"/>
</dbReference>
<dbReference type="RefSeq" id="WP_013557466.1">
    <property type="nucleotide sequence ID" value="NC_014958.1"/>
</dbReference>
<evidence type="ECO:0000256" key="4">
    <source>
        <dbReference type="SAM" id="SignalP"/>
    </source>
</evidence>
<dbReference type="SUPFAM" id="SSF53474">
    <property type="entry name" value="alpha/beta-Hydrolases"/>
    <property type="match status" value="1"/>
</dbReference>
<dbReference type="GO" id="GO:0016787">
    <property type="term" value="F:hydrolase activity"/>
    <property type="evidence" value="ECO:0007669"/>
    <property type="project" value="UniProtKB-KW"/>
</dbReference>
<dbReference type="STRING" id="709986.Deima_2323"/>
<dbReference type="InterPro" id="IPR013595">
    <property type="entry name" value="Pept_S33_TAP-like_C"/>
</dbReference>
<evidence type="ECO:0000313" key="7">
    <source>
        <dbReference type="EMBL" id="ADV67961.1"/>
    </source>
</evidence>
<sequence precursor="true">MPNTSLKAALAILPALALAACGPRVTPPDPMASFTSQKLDWHTCDQSILGFDLDLSKYVGDRARCADVNVPLDWSNPTRGTASFSLLRVSAEKPAARKGAIFFNPGGPGGDGLAFAVQYGYLWSKASTSSPVGQNLKTLSEQYDLIGFSPRGVGASTRIYCGTNELYAPVNHPASDRSQRNIDAMIRNARLDAAACQKNPITPFINTDATARDLNLARQLLGDEKFNYVGYSYGTWLGAWYAKLFPANTGRILLDGNMGLDGDMAKTFISQPKAFERDFREVALAYVARHNDLYQLGSTREQAYTQFDALSAPLKYAASNVIAHAMYSADLMPSIGETLVGARGLQAILSAHPDADVNAVAAAVQSVKFSDDADLDAAAREQAFGLLGVYDALVHPTPQPAELENSSAAFTAITCNDTPWNTDQNYWTKLSDQMAKDYPLIGGAEAYTSCAYWKNWTVKKPAVPANMPPVMMLQNEYDPATPREGALDGWKSLPGARMVFIDNESQHAAFPYGTECVDLPITKYFLDGTLPKDTFTACQAKPLPGETQVYPVGEDYVKTTGLSVQNVGASAYQSEVGVQEALKGLRDIIERNAVQPGGLRQLPRQ</sequence>
<evidence type="ECO:0000256" key="3">
    <source>
        <dbReference type="ARBA" id="ARBA00022801"/>
    </source>
</evidence>
<evidence type="ECO:0000256" key="1">
    <source>
        <dbReference type="ARBA" id="ARBA00010088"/>
    </source>
</evidence>
<accession>E8UA72</accession>
<keyword evidence="3" id="KW-0378">Hydrolase</keyword>
<protein>
    <submittedName>
        <fullName evidence="7">TAP domain protein</fullName>
    </submittedName>
</protein>
<feature type="domain" description="Peptidase S33 tripeptidyl aminopeptidase-like C-terminal" evidence="6">
    <location>
        <begin position="445"/>
        <end position="533"/>
    </location>
</feature>
<name>E8UA72_DEIML</name>
<evidence type="ECO:0000313" key="8">
    <source>
        <dbReference type="Proteomes" id="UP000008635"/>
    </source>
</evidence>
<proteinExistence type="inferred from homology"/>